<organism evidence="1 2">
    <name type="scientific">Trifolium medium</name>
    <dbReference type="NCBI Taxonomy" id="97028"/>
    <lineage>
        <taxon>Eukaryota</taxon>
        <taxon>Viridiplantae</taxon>
        <taxon>Streptophyta</taxon>
        <taxon>Embryophyta</taxon>
        <taxon>Tracheophyta</taxon>
        <taxon>Spermatophyta</taxon>
        <taxon>Magnoliopsida</taxon>
        <taxon>eudicotyledons</taxon>
        <taxon>Gunneridae</taxon>
        <taxon>Pentapetalae</taxon>
        <taxon>rosids</taxon>
        <taxon>fabids</taxon>
        <taxon>Fabales</taxon>
        <taxon>Fabaceae</taxon>
        <taxon>Papilionoideae</taxon>
        <taxon>50 kb inversion clade</taxon>
        <taxon>NPAAA clade</taxon>
        <taxon>Hologalegina</taxon>
        <taxon>IRL clade</taxon>
        <taxon>Trifolieae</taxon>
        <taxon>Trifolium</taxon>
    </lineage>
</organism>
<feature type="non-terminal residue" evidence="1">
    <location>
        <position position="1"/>
    </location>
</feature>
<evidence type="ECO:0000313" key="2">
    <source>
        <dbReference type="Proteomes" id="UP000265520"/>
    </source>
</evidence>
<comment type="caution">
    <text evidence="1">The sequence shown here is derived from an EMBL/GenBank/DDBJ whole genome shotgun (WGS) entry which is preliminary data.</text>
</comment>
<dbReference type="Proteomes" id="UP000265520">
    <property type="component" value="Unassembled WGS sequence"/>
</dbReference>
<dbReference type="AlphaFoldDB" id="A0A392TWE0"/>
<evidence type="ECO:0000313" key="1">
    <source>
        <dbReference type="EMBL" id="MCI64436.1"/>
    </source>
</evidence>
<accession>A0A392TWE0</accession>
<reference evidence="1 2" key="1">
    <citation type="journal article" date="2018" name="Front. Plant Sci.">
        <title>Red Clover (Trifolium pratense) and Zigzag Clover (T. medium) - A Picture of Genomic Similarities and Differences.</title>
        <authorList>
            <person name="Dluhosova J."/>
            <person name="Istvanek J."/>
            <person name="Nedelnik J."/>
            <person name="Repkova J."/>
        </authorList>
    </citation>
    <scope>NUCLEOTIDE SEQUENCE [LARGE SCALE GENOMIC DNA]</scope>
    <source>
        <strain evidence="2">cv. 10/8</strain>
        <tissue evidence="1">Leaf</tissue>
    </source>
</reference>
<name>A0A392TWE0_9FABA</name>
<proteinExistence type="predicted"/>
<feature type="non-terminal residue" evidence="1">
    <location>
        <position position="85"/>
    </location>
</feature>
<keyword evidence="2" id="KW-1185">Reference proteome</keyword>
<dbReference type="EMBL" id="LXQA010655909">
    <property type="protein sequence ID" value="MCI64436.1"/>
    <property type="molecule type" value="Genomic_DNA"/>
</dbReference>
<protein>
    <submittedName>
        <fullName evidence="1">Uncharacterized protein</fullName>
    </submittedName>
</protein>
<sequence length="85" mass="8373">CFEGGMPVLPPNAIVQGGGEADIFEDDGADGGLVLFGPPPGEHVDFIGDMVNIGLVAAPPGANVAVVVPNGPANGIMEVDLAPPV</sequence>